<dbReference type="AlphaFoldDB" id="A0AAW9NAE6"/>
<dbReference type="RefSeq" id="WP_367406956.1">
    <property type="nucleotide sequence ID" value="NZ_JARNBH010000012.1"/>
</dbReference>
<keyword evidence="2" id="KW-1185">Reference proteome</keyword>
<reference evidence="1 2" key="1">
    <citation type="submission" date="2023-03" db="EMBL/GenBank/DDBJ databases">
        <title>Bacillus Genome Sequencing.</title>
        <authorList>
            <person name="Dunlap C."/>
        </authorList>
    </citation>
    <scope>NUCLEOTIDE SEQUENCE [LARGE SCALE GENOMIC DNA]</scope>
    <source>
        <strain evidence="1 2">B-41290</strain>
    </source>
</reference>
<organism evidence="1 2">
    <name type="scientific">Peribacillus castrilensis</name>
    <dbReference type="NCBI Taxonomy" id="2897690"/>
    <lineage>
        <taxon>Bacteria</taxon>
        <taxon>Bacillati</taxon>
        <taxon>Bacillota</taxon>
        <taxon>Bacilli</taxon>
        <taxon>Bacillales</taxon>
        <taxon>Bacillaceae</taxon>
        <taxon>Peribacillus</taxon>
    </lineage>
</organism>
<accession>A0AAW9NAE6</accession>
<evidence type="ECO:0008006" key="3">
    <source>
        <dbReference type="Google" id="ProtNLM"/>
    </source>
</evidence>
<evidence type="ECO:0000313" key="2">
    <source>
        <dbReference type="Proteomes" id="UP001307168"/>
    </source>
</evidence>
<proteinExistence type="predicted"/>
<sequence>MHRSEAGLKIQLDECLEALSFSLNHVNNKKSLNKVLAGRLRILLCDTKFNIENSLIKKVIPNPSLDCVNNNFISYENKRLIEYIPSESLFKKNASQLPLEKWLSQKVIKSNISYEALDCKCPYCEKVEGTIKSNNTNIKVQDDKCLVTMMCHNCGATLM</sequence>
<gene>
    <name evidence="1" type="ORF">P4706_12560</name>
</gene>
<name>A0AAW9NAE6_9BACI</name>
<dbReference type="Proteomes" id="UP001307168">
    <property type="component" value="Unassembled WGS sequence"/>
</dbReference>
<comment type="caution">
    <text evidence="1">The sequence shown here is derived from an EMBL/GenBank/DDBJ whole genome shotgun (WGS) entry which is preliminary data.</text>
</comment>
<evidence type="ECO:0000313" key="1">
    <source>
        <dbReference type="EMBL" id="MEC0273881.1"/>
    </source>
</evidence>
<dbReference type="EMBL" id="JARNBH010000012">
    <property type="protein sequence ID" value="MEC0273881.1"/>
    <property type="molecule type" value="Genomic_DNA"/>
</dbReference>
<protein>
    <recommendedName>
        <fullName evidence="3">TFIIS-type domain-containing protein</fullName>
    </recommendedName>
</protein>